<evidence type="ECO:0000256" key="1">
    <source>
        <dbReference type="SAM" id="Phobius"/>
    </source>
</evidence>
<keyword evidence="1" id="KW-0812">Transmembrane</keyword>
<name>A0A2U3QU69_ORITS</name>
<dbReference type="GeneID" id="89458746"/>
<dbReference type="AlphaFoldDB" id="A0A2U3QU69"/>
<accession>A0A2U3QU69</accession>
<feature type="transmembrane region" description="Helical" evidence="1">
    <location>
        <begin position="169"/>
        <end position="192"/>
    </location>
</feature>
<reference evidence="3" key="1">
    <citation type="submission" date="2018-03" db="EMBL/GenBank/DDBJ databases">
        <authorList>
            <person name="Batty M. E."/>
            <person name="Batty M E."/>
        </authorList>
    </citation>
    <scope>NUCLEOTIDE SEQUENCE [LARGE SCALE GENOMIC DNA]</scope>
</reference>
<organism evidence="2 3">
    <name type="scientific">Orientia tsutsugamushi</name>
    <name type="common">Rickettsia tsutsugamushi</name>
    <dbReference type="NCBI Taxonomy" id="784"/>
    <lineage>
        <taxon>Bacteria</taxon>
        <taxon>Pseudomonadati</taxon>
        <taxon>Pseudomonadota</taxon>
        <taxon>Alphaproteobacteria</taxon>
        <taxon>Rickettsiales</taxon>
        <taxon>Rickettsiaceae</taxon>
        <taxon>Rickettsieae</taxon>
        <taxon>Orientia</taxon>
    </lineage>
</organism>
<proteinExistence type="predicted"/>
<sequence length="261" mass="28283">MNNIYSAVVSMVNNVTSNFNFPHVSDCLLSPRVNQLFVKSTNKAIEYYEICKSIFIHNPKRDDLYGHMNVKVLHNVFDCEPQTCLGSSSMTVPGDLTSGINGKGVVITGLFSNSNNNYLYNSLQEWSEGTCKIIPNCSVELIVENINNMMDDSENTGETCIAAGAGAGAGAAAGVGIVVGVTVTALIVYFFCRSKKNDCVVVKKCTDENSNPSNFLMEKVKDSTNGDNMIHHDNIHDSIYAEFMGSSAKDTTAVTVETSDV</sequence>
<keyword evidence="1" id="KW-1133">Transmembrane helix</keyword>
<dbReference type="Proteomes" id="UP000244943">
    <property type="component" value="Chromosome I"/>
</dbReference>
<evidence type="ECO:0000313" key="3">
    <source>
        <dbReference type="Proteomes" id="UP000244943"/>
    </source>
</evidence>
<keyword evidence="1" id="KW-0472">Membrane</keyword>
<dbReference type="RefSeq" id="WP_109227240.1">
    <property type="nucleotide sequence ID" value="NZ_LS398552.1"/>
</dbReference>
<protein>
    <submittedName>
        <fullName evidence="2">Uncharacterized protein</fullName>
    </submittedName>
</protein>
<gene>
    <name evidence="2" type="ORF">UT76HP_00437</name>
</gene>
<evidence type="ECO:0000313" key="2">
    <source>
        <dbReference type="EMBL" id="SPR04506.1"/>
    </source>
</evidence>
<dbReference type="EMBL" id="LS398552">
    <property type="protein sequence ID" value="SPR04506.1"/>
    <property type="molecule type" value="Genomic_DNA"/>
</dbReference>